<sequence>NGFIAYEVLIQQLRALGISDKELRRIEKFSSVYKYQEKTLPTKAELIRFLKSGIIDLETWISYMRKRGYSTDVMFMYLQEIKE</sequence>
<name>X1SK28_9ZZZZ</name>
<reference evidence="1" key="1">
    <citation type="journal article" date="2014" name="Front. Microbiol.">
        <title>High frequency of phylogenetically diverse reductive dehalogenase-homologous genes in deep subseafloor sedimentary metagenomes.</title>
        <authorList>
            <person name="Kawai M."/>
            <person name="Futagami T."/>
            <person name="Toyoda A."/>
            <person name="Takaki Y."/>
            <person name="Nishi S."/>
            <person name="Hori S."/>
            <person name="Arai W."/>
            <person name="Tsubouchi T."/>
            <person name="Morono Y."/>
            <person name="Uchiyama I."/>
            <person name="Ito T."/>
            <person name="Fujiyama A."/>
            <person name="Inagaki F."/>
            <person name="Takami H."/>
        </authorList>
    </citation>
    <scope>NUCLEOTIDE SEQUENCE</scope>
    <source>
        <strain evidence="1">Expedition CK06-06</strain>
    </source>
</reference>
<protein>
    <submittedName>
        <fullName evidence="1">Uncharacterized protein</fullName>
    </submittedName>
</protein>
<evidence type="ECO:0000313" key="1">
    <source>
        <dbReference type="EMBL" id="GAI75730.1"/>
    </source>
</evidence>
<accession>X1SK28</accession>
<dbReference type="EMBL" id="BARW01005131">
    <property type="protein sequence ID" value="GAI75730.1"/>
    <property type="molecule type" value="Genomic_DNA"/>
</dbReference>
<comment type="caution">
    <text evidence="1">The sequence shown here is derived from an EMBL/GenBank/DDBJ whole genome shotgun (WGS) entry which is preliminary data.</text>
</comment>
<feature type="non-terminal residue" evidence="1">
    <location>
        <position position="1"/>
    </location>
</feature>
<organism evidence="1">
    <name type="scientific">marine sediment metagenome</name>
    <dbReference type="NCBI Taxonomy" id="412755"/>
    <lineage>
        <taxon>unclassified sequences</taxon>
        <taxon>metagenomes</taxon>
        <taxon>ecological metagenomes</taxon>
    </lineage>
</organism>
<dbReference type="AlphaFoldDB" id="X1SK28"/>
<gene>
    <name evidence="1" type="ORF">S12H4_11431</name>
</gene>
<proteinExistence type="predicted"/>